<gene>
    <name evidence="6" type="ORF">DCC39_14180</name>
</gene>
<evidence type="ECO:0000256" key="2">
    <source>
        <dbReference type="ARBA" id="ARBA00022840"/>
    </source>
</evidence>
<dbReference type="GO" id="GO:0000156">
    <property type="term" value="F:phosphorelay response regulator activity"/>
    <property type="evidence" value="ECO:0007669"/>
    <property type="project" value="InterPro"/>
</dbReference>
<dbReference type="InterPro" id="IPR027417">
    <property type="entry name" value="P-loop_NTPase"/>
</dbReference>
<sequence length="647" mass="74128">MFLFNEVLNMPKLIVTGFSPLESLVREVFEEREKNFKGVVIQKIESEDILKNPSYITNDDVLICGQTIFKVFKKLKVRGQMVPVRVQINDFIQALTIAKQFGNEVNIINYNKKFLLEDTDKLESVFNLKINQYVYENLENAKKLIEELERKGQSIVIGSGLITSLAKKRGMHGILWYGKESIRQSVNIAFNILQSRIEELKNFKQEEYILKKFNDGVVTISETGRISNINQKALQLLNLEDYKSPQGTHIVHLFKKGELTEILLSKKEIKDKIVTHQNKMLFLTTFPIIVNNRFNGTVAILSDVDELQRNENKIRKTMYSKKMTATYHFDLIIGESERIKKTISKAKRFARTDSNILILGETGTGKELFAQSIHNESKRAPQPFIAVNCAAVPENLLESEFFGYIEGAFTGAKKGGKPGYFEQAHNGTVFLDEIGEIPLSLQAKLLRVLQENVVMRVGSSSTIPVNVRVISATNVDLIEKVKKGEFRKDLYYRIAVLNLFLPALRNRLDDLGRLVKFFTSRNYPEFVDNIDEALDEMVNLLSTHRWHGNIRELENTLERMFAYLESPSKATKSEILKNLEEAIEENSLLLVDDETNDKSFQSVIKETEIKQIKEVLKETNGNKQEAAKILGMSRSTLWRKLKELEVN</sequence>
<keyword evidence="1" id="KW-0547">Nucleotide-binding</keyword>
<dbReference type="SUPFAM" id="SSF52540">
    <property type="entry name" value="P-loop containing nucleoside triphosphate hydrolases"/>
    <property type="match status" value="1"/>
</dbReference>
<dbReference type="EMBL" id="QCZG01000034">
    <property type="protein sequence ID" value="PWA08753.1"/>
    <property type="molecule type" value="Genomic_DNA"/>
</dbReference>
<dbReference type="PRINTS" id="PR01590">
    <property type="entry name" value="HTHFIS"/>
</dbReference>
<dbReference type="Gene3D" id="1.10.8.60">
    <property type="match status" value="1"/>
</dbReference>
<evidence type="ECO:0000259" key="5">
    <source>
        <dbReference type="PROSITE" id="PS50045"/>
    </source>
</evidence>
<dbReference type="FunFam" id="3.40.50.300:FF:000006">
    <property type="entry name" value="DNA-binding transcriptional regulator NtrC"/>
    <property type="match status" value="1"/>
</dbReference>
<dbReference type="GO" id="GO:0005524">
    <property type="term" value="F:ATP binding"/>
    <property type="evidence" value="ECO:0007669"/>
    <property type="project" value="UniProtKB-KW"/>
</dbReference>
<evidence type="ECO:0000313" key="7">
    <source>
        <dbReference type="Proteomes" id="UP000245998"/>
    </source>
</evidence>
<dbReference type="InterPro" id="IPR010524">
    <property type="entry name" value="Sig_transdc_resp-reg_PrpR_N"/>
</dbReference>
<dbReference type="Gene3D" id="3.40.50.300">
    <property type="entry name" value="P-loop containing nucleotide triphosphate hydrolases"/>
    <property type="match status" value="1"/>
</dbReference>
<dbReference type="PANTHER" id="PTHR32071:SF57">
    <property type="entry name" value="C4-DICARBOXYLATE TRANSPORT TRANSCRIPTIONAL REGULATORY PROTEIN DCTD"/>
    <property type="match status" value="1"/>
</dbReference>
<dbReference type="PROSITE" id="PS50045">
    <property type="entry name" value="SIGMA54_INTERACT_4"/>
    <property type="match status" value="1"/>
</dbReference>
<dbReference type="InterPro" id="IPR002078">
    <property type="entry name" value="Sigma_54_int"/>
</dbReference>
<dbReference type="InterPro" id="IPR025662">
    <property type="entry name" value="Sigma_54_int_dom_ATP-bd_1"/>
</dbReference>
<dbReference type="GO" id="GO:0043565">
    <property type="term" value="F:sequence-specific DNA binding"/>
    <property type="evidence" value="ECO:0007669"/>
    <property type="project" value="InterPro"/>
</dbReference>
<dbReference type="SUPFAM" id="SSF46689">
    <property type="entry name" value="Homeodomain-like"/>
    <property type="match status" value="1"/>
</dbReference>
<evidence type="ECO:0000256" key="1">
    <source>
        <dbReference type="ARBA" id="ARBA00022741"/>
    </source>
</evidence>
<keyword evidence="2" id="KW-0067">ATP-binding</keyword>
<keyword evidence="3" id="KW-0805">Transcription regulation</keyword>
<dbReference type="InterPro" id="IPR058031">
    <property type="entry name" value="AAA_lid_NorR"/>
</dbReference>
<organism evidence="6 7">
    <name type="scientific">Pueribacillus theae</name>
    <dbReference type="NCBI Taxonomy" id="2171751"/>
    <lineage>
        <taxon>Bacteria</taxon>
        <taxon>Bacillati</taxon>
        <taxon>Bacillota</taxon>
        <taxon>Bacilli</taxon>
        <taxon>Bacillales</taxon>
        <taxon>Bacillaceae</taxon>
        <taxon>Pueribacillus</taxon>
    </lineage>
</organism>
<evidence type="ECO:0000256" key="3">
    <source>
        <dbReference type="ARBA" id="ARBA00023015"/>
    </source>
</evidence>
<keyword evidence="7" id="KW-1185">Reference proteome</keyword>
<dbReference type="PROSITE" id="PS00675">
    <property type="entry name" value="SIGMA54_INTERACT_1"/>
    <property type="match status" value="1"/>
</dbReference>
<dbReference type="InterPro" id="IPR002197">
    <property type="entry name" value="HTH_Fis"/>
</dbReference>
<dbReference type="InterPro" id="IPR003593">
    <property type="entry name" value="AAA+_ATPase"/>
</dbReference>
<dbReference type="CDD" id="cd00009">
    <property type="entry name" value="AAA"/>
    <property type="match status" value="1"/>
</dbReference>
<dbReference type="PROSITE" id="PS00676">
    <property type="entry name" value="SIGMA54_INTERACT_2"/>
    <property type="match status" value="1"/>
</dbReference>
<dbReference type="AlphaFoldDB" id="A0A2U1JV97"/>
<dbReference type="Pfam" id="PF02954">
    <property type="entry name" value="HTH_8"/>
    <property type="match status" value="1"/>
</dbReference>
<accession>A0A2U1JV97</accession>
<comment type="caution">
    <text evidence="6">The sequence shown here is derived from an EMBL/GenBank/DDBJ whole genome shotgun (WGS) entry which is preliminary data.</text>
</comment>
<dbReference type="OrthoDB" id="9771372at2"/>
<proteinExistence type="predicted"/>
<dbReference type="Gene3D" id="3.40.50.10660">
    <property type="entry name" value="PrpR receptor domain-like"/>
    <property type="match status" value="1"/>
</dbReference>
<evidence type="ECO:0000313" key="6">
    <source>
        <dbReference type="EMBL" id="PWA08753.1"/>
    </source>
</evidence>
<dbReference type="InterPro" id="IPR025943">
    <property type="entry name" value="Sigma_54_int_dom_ATP-bd_2"/>
</dbReference>
<dbReference type="Pfam" id="PF06506">
    <property type="entry name" value="PrpR_N"/>
    <property type="match status" value="1"/>
</dbReference>
<dbReference type="Gene3D" id="3.30.450.20">
    <property type="entry name" value="PAS domain"/>
    <property type="match status" value="1"/>
</dbReference>
<dbReference type="Pfam" id="PF25601">
    <property type="entry name" value="AAA_lid_14"/>
    <property type="match status" value="1"/>
</dbReference>
<dbReference type="GO" id="GO:0006355">
    <property type="term" value="P:regulation of DNA-templated transcription"/>
    <property type="evidence" value="ECO:0007669"/>
    <property type="project" value="InterPro"/>
</dbReference>
<protein>
    <recommendedName>
        <fullName evidence="5">Sigma-54 factor interaction domain-containing protein</fullName>
    </recommendedName>
</protein>
<dbReference type="Proteomes" id="UP000245998">
    <property type="component" value="Unassembled WGS sequence"/>
</dbReference>
<reference evidence="6 7" key="1">
    <citation type="submission" date="2018-04" db="EMBL/GenBank/DDBJ databases">
        <title>Camelliibacillus theae gen. nov., sp. nov., isolated from Pu'er tea.</title>
        <authorList>
            <person name="Niu L."/>
        </authorList>
    </citation>
    <scope>NUCLEOTIDE SEQUENCE [LARGE SCALE GENOMIC DNA]</scope>
    <source>
        <strain evidence="6 7">T8</strain>
    </source>
</reference>
<dbReference type="Pfam" id="PF00158">
    <property type="entry name" value="Sigma54_activat"/>
    <property type="match status" value="1"/>
</dbReference>
<evidence type="ECO:0000256" key="4">
    <source>
        <dbReference type="ARBA" id="ARBA00023163"/>
    </source>
</evidence>
<dbReference type="Gene3D" id="1.10.10.60">
    <property type="entry name" value="Homeodomain-like"/>
    <property type="match status" value="1"/>
</dbReference>
<dbReference type="SMART" id="SM00382">
    <property type="entry name" value="AAA"/>
    <property type="match status" value="1"/>
</dbReference>
<dbReference type="InterPro" id="IPR009057">
    <property type="entry name" value="Homeodomain-like_sf"/>
</dbReference>
<dbReference type="PANTHER" id="PTHR32071">
    <property type="entry name" value="TRANSCRIPTIONAL REGULATORY PROTEIN"/>
    <property type="match status" value="1"/>
</dbReference>
<keyword evidence="4" id="KW-0804">Transcription</keyword>
<name>A0A2U1JV97_9BACI</name>
<feature type="domain" description="Sigma-54 factor interaction" evidence="5">
    <location>
        <begin position="332"/>
        <end position="562"/>
    </location>
</feature>
<dbReference type="SUPFAM" id="SSF159800">
    <property type="entry name" value="PrpR receptor domain-like"/>
    <property type="match status" value="1"/>
</dbReference>